<organism evidence="6 7">
    <name type="scientific">Vibrio casei</name>
    <dbReference type="NCBI Taxonomy" id="673372"/>
    <lineage>
        <taxon>Bacteria</taxon>
        <taxon>Pseudomonadati</taxon>
        <taxon>Pseudomonadota</taxon>
        <taxon>Gammaproteobacteria</taxon>
        <taxon>Vibrionales</taxon>
        <taxon>Vibrionaceae</taxon>
        <taxon>Vibrio</taxon>
    </lineage>
</organism>
<dbReference type="PANTHER" id="PTHR43424">
    <property type="entry name" value="LOCUS PUTATIVE PROTEIN 1-RELATED"/>
    <property type="match status" value="1"/>
</dbReference>
<accession>A0A368LG29</accession>
<feature type="transmembrane region" description="Helical" evidence="5">
    <location>
        <begin position="329"/>
        <end position="350"/>
    </location>
</feature>
<dbReference type="EMBL" id="QPGL01000003">
    <property type="protein sequence ID" value="RCS69129.1"/>
    <property type="molecule type" value="Genomic_DNA"/>
</dbReference>
<feature type="transmembrane region" description="Helical" evidence="5">
    <location>
        <begin position="263"/>
        <end position="280"/>
    </location>
</feature>
<evidence type="ECO:0000313" key="7">
    <source>
        <dbReference type="Proteomes" id="UP000252479"/>
    </source>
</evidence>
<comment type="subcellular location">
    <subcellularLocation>
        <location evidence="1">Membrane</location>
        <topology evidence="1">Multi-pass membrane protein</topology>
    </subcellularLocation>
</comment>
<dbReference type="InterPro" id="IPR002797">
    <property type="entry name" value="Polysacc_synth"/>
</dbReference>
<keyword evidence="3 5" id="KW-1133">Transmembrane helix</keyword>
<dbReference type="PANTHER" id="PTHR43424:SF1">
    <property type="entry name" value="LOCUS PUTATIVE PROTEIN 1-RELATED"/>
    <property type="match status" value="1"/>
</dbReference>
<evidence type="ECO:0000256" key="4">
    <source>
        <dbReference type="ARBA" id="ARBA00023136"/>
    </source>
</evidence>
<feature type="transmembrane region" description="Helical" evidence="5">
    <location>
        <begin position="84"/>
        <end position="112"/>
    </location>
</feature>
<evidence type="ECO:0000256" key="1">
    <source>
        <dbReference type="ARBA" id="ARBA00004141"/>
    </source>
</evidence>
<feature type="transmembrane region" description="Helical" evidence="5">
    <location>
        <begin position="12"/>
        <end position="37"/>
    </location>
</feature>
<feature type="transmembrane region" description="Helical" evidence="5">
    <location>
        <begin position="387"/>
        <end position="409"/>
    </location>
</feature>
<feature type="transmembrane region" description="Helical" evidence="5">
    <location>
        <begin position="49"/>
        <end position="72"/>
    </location>
</feature>
<dbReference type="CDD" id="cd13128">
    <property type="entry name" value="MATE_Wzx_like"/>
    <property type="match status" value="1"/>
</dbReference>
<proteinExistence type="predicted"/>
<keyword evidence="2 5" id="KW-0812">Transmembrane</keyword>
<dbReference type="GeneID" id="303190448"/>
<comment type="caution">
    <text evidence="6">The sequence shown here is derived from an EMBL/GenBank/DDBJ whole genome shotgun (WGS) entry which is preliminary data.</text>
</comment>
<protein>
    <submittedName>
        <fullName evidence="6">Flippase</fullName>
    </submittedName>
</protein>
<feature type="transmembrane region" description="Helical" evidence="5">
    <location>
        <begin position="153"/>
        <end position="171"/>
    </location>
</feature>
<gene>
    <name evidence="6" type="ORF">CIK83_16110</name>
</gene>
<dbReference type="Pfam" id="PF01943">
    <property type="entry name" value="Polysacc_synt"/>
    <property type="match status" value="1"/>
</dbReference>
<evidence type="ECO:0000256" key="2">
    <source>
        <dbReference type="ARBA" id="ARBA00022692"/>
    </source>
</evidence>
<feature type="transmembrane region" description="Helical" evidence="5">
    <location>
        <begin position="300"/>
        <end position="323"/>
    </location>
</feature>
<dbReference type="Proteomes" id="UP000252479">
    <property type="component" value="Unassembled WGS sequence"/>
</dbReference>
<evidence type="ECO:0000256" key="5">
    <source>
        <dbReference type="SAM" id="Phobius"/>
    </source>
</evidence>
<reference evidence="6 7" key="1">
    <citation type="journal article" date="2017" name="Elife">
        <title>Extensive horizontal gene transfer in cheese-associated bacteria.</title>
        <authorList>
            <person name="Bonham K.S."/>
            <person name="Wolfe B.E."/>
            <person name="Dutton R.J."/>
        </authorList>
    </citation>
    <scope>NUCLEOTIDE SEQUENCE [LARGE SCALE GENOMIC DNA]</scope>
    <source>
        <strain evidence="6 7">JB196</strain>
    </source>
</reference>
<dbReference type="GO" id="GO:0016020">
    <property type="term" value="C:membrane"/>
    <property type="evidence" value="ECO:0007669"/>
    <property type="project" value="UniProtKB-SubCell"/>
</dbReference>
<keyword evidence="4 5" id="KW-0472">Membrane</keyword>
<dbReference type="RefSeq" id="WP_086962162.1">
    <property type="nucleotide sequence ID" value="NZ_FUKS01000041.1"/>
</dbReference>
<sequence>MSELNVTSTKKALGNITWLFGEKVITMGVALLISIVLARYLGVSDFGKLNYLISFIAILMPFSALGLNAIVVRELVNEKVNTGTILGTALLLRALGGLAAVVIVLCGCFILNKELLVSTNWLVLGAIGSGFSSLLLFDFYFQSIVQSQYVVKSRLIVLLLSSALKLLAIYYQMSLNLFLILVVLEPVFTGLLLYVFFNVKKNKLIKFKFDSNYAKELFSQSKWLILSGFMAIVYLKVDQIMIGEMLGSEELGIYSVAVRMSEVWYFFPTAIVASFFPKLLKSRVSYALYEYNLQRLCDSLCWLGIVVAIFITSISSLLINTLYGQEYNFASQVLNIHIWAGVFIFMRALLSKWLIAEGLLKFSLVTHGIAAVVNVVLNYIWIPQFGILGAAWATLIAYALSSYVVLWINRKTLPMAKIMTKTITFPYRLLKN</sequence>
<keyword evidence="7" id="KW-1185">Reference proteome</keyword>
<feature type="transmembrane region" description="Helical" evidence="5">
    <location>
        <begin position="223"/>
        <end position="243"/>
    </location>
</feature>
<feature type="transmembrane region" description="Helical" evidence="5">
    <location>
        <begin position="118"/>
        <end position="141"/>
    </location>
</feature>
<feature type="transmembrane region" description="Helical" evidence="5">
    <location>
        <begin position="362"/>
        <end position="381"/>
    </location>
</feature>
<evidence type="ECO:0000313" key="6">
    <source>
        <dbReference type="EMBL" id="RCS69129.1"/>
    </source>
</evidence>
<feature type="transmembrane region" description="Helical" evidence="5">
    <location>
        <begin position="177"/>
        <end position="197"/>
    </location>
</feature>
<evidence type="ECO:0000256" key="3">
    <source>
        <dbReference type="ARBA" id="ARBA00022989"/>
    </source>
</evidence>
<dbReference type="InterPro" id="IPR052556">
    <property type="entry name" value="PolySynth_Transporter"/>
</dbReference>
<dbReference type="AlphaFoldDB" id="A0A368LG29"/>
<name>A0A368LG29_9VIBR</name>